<dbReference type="OrthoDB" id="8462008at2"/>
<dbReference type="AlphaFoldDB" id="A0A1I4CQG9"/>
<accession>A0A1I4CQG9</accession>
<protein>
    <submittedName>
        <fullName evidence="1">Uncharacterized protein</fullName>
    </submittedName>
</protein>
<organism evidence="1 2">
    <name type="scientific">Methylocapsa palsarum</name>
    <dbReference type="NCBI Taxonomy" id="1612308"/>
    <lineage>
        <taxon>Bacteria</taxon>
        <taxon>Pseudomonadati</taxon>
        <taxon>Pseudomonadota</taxon>
        <taxon>Alphaproteobacteria</taxon>
        <taxon>Hyphomicrobiales</taxon>
        <taxon>Beijerinckiaceae</taxon>
        <taxon>Methylocapsa</taxon>
    </lineage>
</organism>
<dbReference type="Proteomes" id="UP000198755">
    <property type="component" value="Unassembled WGS sequence"/>
</dbReference>
<gene>
    <name evidence="1" type="ORF">SAMN05444581_12721</name>
</gene>
<dbReference type="RefSeq" id="WP_091686348.1">
    <property type="nucleotide sequence ID" value="NZ_FOSN01000027.1"/>
</dbReference>
<keyword evidence="2" id="KW-1185">Reference proteome</keyword>
<evidence type="ECO:0000313" key="2">
    <source>
        <dbReference type="Proteomes" id="UP000198755"/>
    </source>
</evidence>
<evidence type="ECO:0000313" key="1">
    <source>
        <dbReference type="EMBL" id="SFK83508.1"/>
    </source>
</evidence>
<dbReference type="STRING" id="1612308.SAMN05444581_12721"/>
<proteinExistence type="predicted"/>
<sequence length="155" mass="16874">MATVIRNDVADAAVAKKIYDGVFAGTLDAKKYQINNLIRTRAGDIRKDSESPEQAFTRCITEDAAGKLLFKAMKAARGPEIEGHAPQDNVPRKEPEFIGPAHARLHSLAVDHMRAHPGLTYAGSYTYLYSHKDNADLRAAVKAEHMRATMAGVAG</sequence>
<name>A0A1I4CQG9_9HYPH</name>
<dbReference type="EMBL" id="FOSN01000027">
    <property type="protein sequence ID" value="SFK83508.1"/>
    <property type="molecule type" value="Genomic_DNA"/>
</dbReference>
<reference evidence="1 2" key="1">
    <citation type="submission" date="2016-10" db="EMBL/GenBank/DDBJ databases">
        <authorList>
            <person name="de Groot N.N."/>
        </authorList>
    </citation>
    <scope>NUCLEOTIDE SEQUENCE [LARGE SCALE GENOMIC DNA]</scope>
    <source>
        <strain evidence="1 2">NE2</strain>
    </source>
</reference>